<comment type="caution">
    <text evidence="1">The sequence shown here is derived from an EMBL/GenBank/DDBJ whole genome shotgun (WGS) entry which is preliminary data.</text>
</comment>
<dbReference type="Proteomes" id="UP001215280">
    <property type="component" value="Unassembled WGS sequence"/>
</dbReference>
<dbReference type="EMBL" id="JARJLG010000020">
    <property type="protein sequence ID" value="KAJ7772029.1"/>
    <property type="molecule type" value="Genomic_DNA"/>
</dbReference>
<reference evidence="1" key="1">
    <citation type="submission" date="2023-03" db="EMBL/GenBank/DDBJ databases">
        <title>Massive genome expansion in bonnet fungi (Mycena s.s.) driven by repeated elements and novel gene families across ecological guilds.</title>
        <authorList>
            <consortium name="Lawrence Berkeley National Laboratory"/>
            <person name="Harder C.B."/>
            <person name="Miyauchi S."/>
            <person name="Viragh M."/>
            <person name="Kuo A."/>
            <person name="Thoen E."/>
            <person name="Andreopoulos B."/>
            <person name="Lu D."/>
            <person name="Skrede I."/>
            <person name="Drula E."/>
            <person name="Henrissat B."/>
            <person name="Morin E."/>
            <person name="Kohler A."/>
            <person name="Barry K."/>
            <person name="LaButti K."/>
            <person name="Morin E."/>
            <person name="Salamov A."/>
            <person name="Lipzen A."/>
            <person name="Mereny Z."/>
            <person name="Hegedus B."/>
            <person name="Baldrian P."/>
            <person name="Stursova M."/>
            <person name="Weitz H."/>
            <person name="Taylor A."/>
            <person name="Grigoriev I.V."/>
            <person name="Nagy L.G."/>
            <person name="Martin F."/>
            <person name="Kauserud H."/>
        </authorList>
    </citation>
    <scope>NUCLEOTIDE SEQUENCE</scope>
    <source>
        <strain evidence="1">CBHHK188m</strain>
    </source>
</reference>
<proteinExistence type="predicted"/>
<dbReference type="SUPFAM" id="SSF54695">
    <property type="entry name" value="POZ domain"/>
    <property type="match status" value="1"/>
</dbReference>
<dbReference type="InterPro" id="IPR011333">
    <property type="entry name" value="SKP1/BTB/POZ_sf"/>
</dbReference>
<dbReference type="AlphaFoldDB" id="A0AAD7JUD4"/>
<protein>
    <recommendedName>
        <fullName evidence="3">BTB domain-containing protein</fullName>
    </recommendedName>
</protein>
<evidence type="ECO:0000313" key="1">
    <source>
        <dbReference type="EMBL" id="KAJ7772029.1"/>
    </source>
</evidence>
<sequence>MTSSVNNPSNPTRHLEYYLETVVFQVEDIIFRVPRSQFERHSEIFATTFTLPPASDGRVEGADEKAPVKLEGISSFDFQSLLKPSRTAIPKTPGLSQDEWISVLKLSTMWLFSEARILAIRHLTGHSLDCIQRILLGRQYDVSEWLRSGYTELARRSTSISSEEANKIG</sequence>
<evidence type="ECO:0000313" key="2">
    <source>
        <dbReference type="Proteomes" id="UP001215280"/>
    </source>
</evidence>
<gene>
    <name evidence="1" type="ORF">DFH07DRAFT_997847</name>
</gene>
<evidence type="ECO:0008006" key="3">
    <source>
        <dbReference type="Google" id="ProtNLM"/>
    </source>
</evidence>
<organism evidence="1 2">
    <name type="scientific">Mycena maculata</name>
    <dbReference type="NCBI Taxonomy" id="230809"/>
    <lineage>
        <taxon>Eukaryota</taxon>
        <taxon>Fungi</taxon>
        <taxon>Dikarya</taxon>
        <taxon>Basidiomycota</taxon>
        <taxon>Agaricomycotina</taxon>
        <taxon>Agaricomycetes</taxon>
        <taxon>Agaricomycetidae</taxon>
        <taxon>Agaricales</taxon>
        <taxon>Marasmiineae</taxon>
        <taxon>Mycenaceae</taxon>
        <taxon>Mycena</taxon>
    </lineage>
</organism>
<keyword evidence="2" id="KW-1185">Reference proteome</keyword>
<name>A0AAD7JUD4_9AGAR</name>
<accession>A0AAD7JUD4</accession>
<feature type="non-terminal residue" evidence="1">
    <location>
        <position position="169"/>
    </location>
</feature>